<organism evidence="9 10">
    <name type="scientific">Pseudomonas fluorescens LMG 5329</name>
    <dbReference type="NCBI Taxonomy" id="1324332"/>
    <lineage>
        <taxon>Bacteria</taxon>
        <taxon>Pseudomonadati</taxon>
        <taxon>Pseudomonadota</taxon>
        <taxon>Gammaproteobacteria</taxon>
        <taxon>Pseudomonadales</taxon>
        <taxon>Pseudomonadaceae</taxon>
        <taxon>Pseudomonas</taxon>
    </lineage>
</organism>
<reference evidence="9 10" key="1">
    <citation type="journal article" date="2013" name="Genome Announc.">
        <title>Draft Genome Sequence of Pseudomonas fluorescens LMG 5329, a White Line-Inducing Principle-Producing Bioindicator for the Mushroom Pathogen Pseudomonas tolaasii.</title>
        <authorList>
            <person name="Ghequire M.G."/>
            <person name="Rokni-Zadeh H."/>
            <person name="Zarrineh P."/>
            <person name="De Mot R."/>
        </authorList>
    </citation>
    <scope>NUCLEOTIDE SEQUENCE [LARGE SCALE GENOMIC DNA]</scope>
    <source>
        <strain evidence="9 10">LMG 5329</strain>
    </source>
</reference>
<evidence type="ECO:0000256" key="5">
    <source>
        <dbReference type="ARBA" id="ARBA00023139"/>
    </source>
</evidence>
<evidence type="ECO:0000256" key="2">
    <source>
        <dbReference type="ARBA" id="ARBA00022452"/>
    </source>
</evidence>
<dbReference type="Pfam" id="PF02321">
    <property type="entry name" value="OEP"/>
    <property type="match status" value="2"/>
</dbReference>
<keyword evidence="3 8" id="KW-0812">Transmembrane</keyword>
<dbReference type="PANTHER" id="PTHR30203">
    <property type="entry name" value="OUTER MEMBRANE CATION EFFLUX PROTEIN"/>
    <property type="match status" value="1"/>
</dbReference>
<keyword evidence="6" id="KW-0998">Cell outer membrane</keyword>
<proteinExistence type="inferred from homology"/>
<dbReference type="EMBL" id="ASGY01000118">
    <property type="protein sequence ID" value="KGE66853.1"/>
    <property type="molecule type" value="Genomic_DNA"/>
</dbReference>
<evidence type="ECO:0000256" key="8">
    <source>
        <dbReference type="RuleBase" id="RU362097"/>
    </source>
</evidence>
<dbReference type="SUPFAM" id="SSF56954">
    <property type="entry name" value="Outer membrane efflux proteins (OEP)"/>
    <property type="match status" value="1"/>
</dbReference>
<dbReference type="OrthoDB" id="9770517at2"/>
<dbReference type="RefSeq" id="WP_016978944.1">
    <property type="nucleotide sequence ID" value="NZ_ASGY01000118.1"/>
</dbReference>
<dbReference type="AlphaFoldDB" id="A0A0A1YY36"/>
<evidence type="ECO:0000256" key="7">
    <source>
        <dbReference type="ARBA" id="ARBA00023288"/>
    </source>
</evidence>
<evidence type="ECO:0000256" key="6">
    <source>
        <dbReference type="ARBA" id="ARBA00023237"/>
    </source>
</evidence>
<dbReference type="Gene3D" id="2.20.200.10">
    <property type="entry name" value="Outer membrane efflux proteins (OEP)"/>
    <property type="match status" value="1"/>
</dbReference>
<comment type="subcellular location">
    <subcellularLocation>
        <location evidence="8">Cell outer membrane</location>
        <topology evidence="8">Lipid-anchor</topology>
    </subcellularLocation>
</comment>
<dbReference type="Gene3D" id="1.20.1600.10">
    <property type="entry name" value="Outer membrane efflux proteins (OEP)"/>
    <property type="match status" value="1"/>
</dbReference>
<comment type="similarity">
    <text evidence="1 8">Belongs to the outer membrane factor (OMF) (TC 1.B.17) family.</text>
</comment>
<dbReference type="GO" id="GO:0015562">
    <property type="term" value="F:efflux transmembrane transporter activity"/>
    <property type="evidence" value="ECO:0007669"/>
    <property type="project" value="InterPro"/>
</dbReference>
<dbReference type="NCBIfam" id="TIGR01845">
    <property type="entry name" value="outer_NodT"/>
    <property type="match status" value="1"/>
</dbReference>
<protein>
    <submittedName>
        <fullName evidence="9">RND transporter</fullName>
    </submittedName>
</protein>
<sequence>MVNLKSYSLPVLLVLLAGCTVGPDFSRPETTALPQSFTNISGPNVASRDEAADYQFWRQFNDPQLTELVEQALSQNYDLRTALANFDAANALLRAAKFDHIPTVTMSADAGHQRLSSDEANGTSRSNDVYSHKASLSWELDFFGRVRRSLESKRSEVEAKASDLKAIQVVVVSNVATTYIDLRAAQRMLELSKANAVSQRQTLDIVKGRLDAGRGSSYELSRAQAQLDTTLARIPQFEVKIAIDKHRLAVLTGMSPASYDSLLPGEAAMPSVPEAIKADTPANVIRRRPDVASAEHTLHAATAQIGVTTADLFPRVTLGAAIGTYAFNGSSLYSNSAESNLTLLGIDWSFLDAGRVKSRIEAADAEAAGRLANYQQTVLMALEDVENAIVGFSRIKDEDARLTSAAVELKRASDLAGDKYRAGAIELSERLDVQRELYSAQIEQTSSQARNAAAAVNLFISIAGGWSWNVKKS</sequence>
<keyword evidence="5 8" id="KW-0564">Palmitate</keyword>
<dbReference type="Proteomes" id="UP000030060">
    <property type="component" value="Unassembled WGS sequence"/>
</dbReference>
<dbReference type="InterPro" id="IPR003423">
    <property type="entry name" value="OMP_efflux"/>
</dbReference>
<accession>A0A0A1YY36</accession>
<name>A0A0A1YY36_PSEFL</name>
<keyword evidence="2 8" id="KW-1134">Transmembrane beta strand</keyword>
<dbReference type="GO" id="GO:0009279">
    <property type="term" value="C:cell outer membrane"/>
    <property type="evidence" value="ECO:0007669"/>
    <property type="project" value="UniProtKB-SubCell"/>
</dbReference>
<evidence type="ECO:0000313" key="10">
    <source>
        <dbReference type="Proteomes" id="UP000030060"/>
    </source>
</evidence>
<dbReference type="PANTHER" id="PTHR30203:SF25">
    <property type="entry name" value="OUTER MEMBRANE PROTEIN-RELATED"/>
    <property type="match status" value="1"/>
</dbReference>
<comment type="caution">
    <text evidence="9">The sequence shown here is derived from an EMBL/GenBank/DDBJ whole genome shotgun (WGS) entry which is preliminary data.</text>
</comment>
<evidence type="ECO:0000256" key="1">
    <source>
        <dbReference type="ARBA" id="ARBA00007613"/>
    </source>
</evidence>
<evidence type="ECO:0000313" key="9">
    <source>
        <dbReference type="EMBL" id="KGE66853.1"/>
    </source>
</evidence>
<evidence type="ECO:0000256" key="4">
    <source>
        <dbReference type="ARBA" id="ARBA00023136"/>
    </source>
</evidence>
<dbReference type="PROSITE" id="PS51257">
    <property type="entry name" value="PROKAR_LIPOPROTEIN"/>
    <property type="match status" value="1"/>
</dbReference>
<keyword evidence="7 8" id="KW-0449">Lipoprotein</keyword>
<gene>
    <name evidence="9" type="ORF">K814_0116375</name>
</gene>
<evidence type="ECO:0000256" key="3">
    <source>
        <dbReference type="ARBA" id="ARBA00022692"/>
    </source>
</evidence>
<dbReference type="InterPro" id="IPR010131">
    <property type="entry name" value="MdtP/NodT-like"/>
</dbReference>
<keyword evidence="4 8" id="KW-0472">Membrane</keyword>